<dbReference type="OrthoDB" id="3227079at2759"/>
<comment type="caution">
    <text evidence="1">The sequence shown here is derived from an EMBL/GenBank/DDBJ whole genome shotgun (WGS) entry which is preliminary data.</text>
</comment>
<evidence type="ECO:0000313" key="1">
    <source>
        <dbReference type="EMBL" id="KAG5642965.1"/>
    </source>
</evidence>
<gene>
    <name evidence="1" type="ORF">DXG03_001813</name>
</gene>
<protein>
    <submittedName>
        <fullName evidence="1">Uncharacterized protein</fullName>
    </submittedName>
</protein>
<proteinExistence type="predicted"/>
<dbReference type="EMBL" id="JABCKV010000143">
    <property type="protein sequence ID" value="KAG5642965.1"/>
    <property type="molecule type" value="Genomic_DNA"/>
</dbReference>
<dbReference type="Proteomes" id="UP000775547">
    <property type="component" value="Unassembled WGS sequence"/>
</dbReference>
<accession>A0A9P7G533</accession>
<name>A0A9P7G533_9AGAR</name>
<evidence type="ECO:0000313" key="2">
    <source>
        <dbReference type="Proteomes" id="UP000775547"/>
    </source>
</evidence>
<dbReference type="AlphaFoldDB" id="A0A9P7G533"/>
<keyword evidence="2" id="KW-1185">Reference proteome</keyword>
<organism evidence="1 2">
    <name type="scientific">Asterophora parasitica</name>
    <dbReference type="NCBI Taxonomy" id="117018"/>
    <lineage>
        <taxon>Eukaryota</taxon>
        <taxon>Fungi</taxon>
        <taxon>Dikarya</taxon>
        <taxon>Basidiomycota</taxon>
        <taxon>Agaricomycotina</taxon>
        <taxon>Agaricomycetes</taxon>
        <taxon>Agaricomycetidae</taxon>
        <taxon>Agaricales</taxon>
        <taxon>Tricholomatineae</taxon>
        <taxon>Lyophyllaceae</taxon>
        <taxon>Asterophora</taxon>
    </lineage>
</organism>
<reference evidence="1" key="1">
    <citation type="submission" date="2020-07" db="EMBL/GenBank/DDBJ databases">
        <authorList>
            <person name="Nieuwenhuis M."/>
            <person name="Van De Peppel L.J.J."/>
        </authorList>
    </citation>
    <scope>NUCLEOTIDE SEQUENCE</scope>
    <source>
        <strain evidence="1">AP01</strain>
        <tissue evidence="1">Mycelium</tissue>
    </source>
</reference>
<sequence>MEKMVNVGSRIPFNLHNQVIPPETNHTLSRSASGYFDDDYGGTYHPQPALYPQFTTPDPFDHDSYYSRSRHAEHDGNSNPILDVKLVGYVSRRGRTPRWESDVDLAAGTTPTQKGHFETESLSAIVSLLFAALSPHLTRLKELLDKAKLQEIGALTFSWGD</sequence>
<reference evidence="1" key="2">
    <citation type="submission" date="2021-10" db="EMBL/GenBank/DDBJ databases">
        <title>Phylogenomics reveals ancestral predisposition of the termite-cultivated fungus Termitomyces towards a domesticated lifestyle.</title>
        <authorList>
            <person name="Auxier B."/>
            <person name="Grum-Grzhimaylo A."/>
            <person name="Cardenas M.E."/>
            <person name="Lodge J.D."/>
            <person name="Laessoe T."/>
            <person name="Pedersen O."/>
            <person name="Smith M.E."/>
            <person name="Kuyper T.W."/>
            <person name="Franco-Molano E.A."/>
            <person name="Baroni T.J."/>
            <person name="Aanen D.K."/>
        </authorList>
    </citation>
    <scope>NUCLEOTIDE SEQUENCE</scope>
    <source>
        <strain evidence="1">AP01</strain>
        <tissue evidence="1">Mycelium</tissue>
    </source>
</reference>